<dbReference type="InterPro" id="IPR011600">
    <property type="entry name" value="Pept_C14_caspase"/>
</dbReference>
<feature type="signal peptide" evidence="1">
    <location>
        <begin position="1"/>
        <end position="27"/>
    </location>
</feature>
<dbReference type="Pfam" id="PF00656">
    <property type="entry name" value="Peptidase_C14"/>
    <property type="match status" value="1"/>
</dbReference>
<name>A0A150TCJ8_SORCE</name>
<accession>A0A150TCJ8</accession>
<sequence length="530" mass="56148">MIRAPAPRLVAFALACAALLAAQAALARVERYAVIAGNNAGLRGEVELRYAEADALKMHDVLVGLGGFSPANVTLLRGGNAEAMRRALISMNSRIRQDITGGGVEAVLVVYYSGHGDARALHLGNTLMDLPELEQLARGSAAHFRLVIVDACRSGALTRVKGGTAAPPLTIRTDARLAGEGVVFLTASSANEDAQESDALGGSFFTHYLASGLLGAADDDGNGVVTLDEAYRHVSEATIRATSRTLAGTQHPTFRYELRGQGKLALTALPASAAHRGTVELPAGRTYLLLEGGSHGPVVAEVAATDVSRRLSVKPGRYFVRGRGQDHLLEGEIAVEAGKAIRVEDAMLSRAEYARLVRKGQEGADATHGAQAGYRLRTAFHEGESPCHGVFAGYTLELRHLSVMPRLSACRGGFENDALRASRDQLDLEVRVAHAWDFPWVTLDVGVGLGAGLLRQEFETRGVAAPRTSFVGFLGSGLGLTVDLPSGFYLLGQVDAQTYFFQRARRGSGESGPVSAEFAVRPLAGLGKRF</sequence>
<dbReference type="EMBL" id="JEME01003089">
    <property type="protein sequence ID" value="KYG02419.1"/>
    <property type="molecule type" value="Genomic_DNA"/>
</dbReference>
<dbReference type="GO" id="GO:0004197">
    <property type="term" value="F:cysteine-type endopeptidase activity"/>
    <property type="evidence" value="ECO:0007669"/>
    <property type="project" value="InterPro"/>
</dbReference>
<reference evidence="3 4" key="1">
    <citation type="submission" date="2014-02" db="EMBL/GenBank/DDBJ databases">
        <title>The small core and large imbalanced accessory genome model reveals a collaborative survival strategy of Sorangium cellulosum strains in nature.</title>
        <authorList>
            <person name="Han K."/>
            <person name="Peng R."/>
            <person name="Blom J."/>
            <person name="Li Y.-Z."/>
        </authorList>
    </citation>
    <scope>NUCLEOTIDE SEQUENCE [LARGE SCALE GENOMIC DNA]</scope>
    <source>
        <strain evidence="3 4">So0007-03</strain>
    </source>
</reference>
<protein>
    <recommendedName>
        <fullName evidence="2">Peptidase C14 caspase domain-containing protein</fullName>
    </recommendedName>
</protein>
<dbReference type="Proteomes" id="UP000075502">
    <property type="component" value="Unassembled WGS sequence"/>
</dbReference>
<comment type="caution">
    <text evidence="3">The sequence shown here is derived from an EMBL/GenBank/DDBJ whole genome shotgun (WGS) entry which is preliminary data.</text>
</comment>
<evidence type="ECO:0000313" key="3">
    <source>
        <dbReference type="EMBL" id="KYG02419.1"/>
    </source>
</evidence>
<dbReference type="SUPFAM" id="SSF52129">
    <property type="entry name" value="Caspase-like"/>
    <property type="match status" value="1"/>
</dbReference>
<feature type="chain" id="PRO_5007569450" description="Peptidase C14 caspase domain-containing protein" evidence="1">
    <location>
        <begin position="28"/>
        <end position="530"/>
    </location>
</feature>
<dbReference type="Gene3D" id="3.40.50.1460">
    <property type="match status" value="1"/>
</dbReference>
<evidence type="ECO:0000256" key="1">
    <source>
        <dbReference type="SAM" id="SignalP"/>
    </source>
</evidence>
<gene>
    <name evidence="3" type="ORF">BE21_05220</name>
</gene>
<dbReference type="AlphaFoldDB" id="A0A150TCJ8"/>
<feature type="domain" description="Peptidase C14 caspase" evidence="2">
    <location>
        <begin position="31"/>
        <end position="256"/>
    </location>
</feature>
<proteinExistence type="predicted"/>
<organism evidence="3 4">
    <name type="scientific">Sorangium cellulosum</name>
    <name type="common">Polyangium cellulosum</name>
    <dbReference type="NCBI Taxonomy" id="56"/>
    <lineage>
        <taxon>Bacteria</taxon>
        <taxon>Pseudomonadati</taxon>
        <taxon>Myxococcota</taxon>
        <taxon>Polyangia</taxon>
        <taxon>Polyangiales</taxon>
        <taxon>Polyangiaceae</taxon>
        <taxon>Sorangium</taxon>
    </lineage>
</organism>
<dbReference type="GO" id="GO:0006508">
    <property type="term" value="P:proteolysis"/>
    <property type="evidence" value="ECO:0007669"/>
    <property type="project" value="InterPro"/>
</dbReference>
<dbReference type="InterPro" id="IPR029030">
    <property type="entry name" value="Caspase-like_dom_sf"/>
</dbReference>
<evidence type="ECO:0000259" key="2">
    <source>
        <dbReference type="Pfam" id="PF00656"/>
    </source>
</evidence>
<keyword evidence="1" id="KW-0732">Signal</keyword>
<evidence type="ECO:0000313" key="4">
    <source>
        <dbReference type="Proteomes" id="UP000075502"/>
    </source>
</evidence>